<dbReference type="EMBL" id="LRPY01000099">
    <property type="protein sequence ID" value="KXA22134.1"/>
    <property type="molecule type" value="Genomic_DNA"/>
</dbReference>
<name>A0A133P0T5_FUSNU</name>
<proteinExistence type="predicted"/>
<organism evidence="1 2">
    <name type="scientific">Fusobacterium nucleatum</name>
    <dbReference type="NCBI Taxonomy" id="851"/>
    <lineage>
        <taxon>Bacteria</taxon>
        <taxon>Fusobacteriati</taxon>
        <taxon>Fusobacteriota</taxon>
        <taxon>Fusobacteriia</taxon>
        <taxon>Fusobacteriales</taxon>
        <taxon>Fusobacteriaceae</taxon>
        <taxon>Fusobacterium</taxon>
    </lineage>
</organism>
<reference evidence="2" key="1">
    <citation type="submission" date="2016-01" db="EMBL/GenBank/DDBJ databases">
        <authorList>
            <person name="Mitreva M."/>
            <person name="Pepin K.H."/>
            <person name="Mihindukulasuriya K.A."/>
            <person name="Fulton R."/>
            <person name="Fronick C."/>
            <person name="O'Laughlin M."/>
            <person name="Miner T."/>
            <person name="Herter B."/>
            <person name="Rosa B.A."/>
            <person name="Cordes M."/>
            <person name="Tomlinson C."/>
            <person name="Wollam A."/>
            <person name="Palsikar V.B."/>
            <person name="Mardis E.R."/>
            <person name="Wilson R.K."/>
        </authorList>
    </citation>
    <scope>NUCLEOTIDE SEQUENCE [LARGE SCALE GENOMIC DNA]</scope>
    <source>
        <strain evidence="2">MJR7757B</strain>
    </source>
</reference>
<sequence length="69" mass="8115">MNIVEYYKNNLVAIRTIKDNKLLENIYITKFIEPAFLEIQSQNSKITFLLSIYNIASVESQIEMDKRNS</sequence>
<comment type="caution">
    <text evidence="1">The sequence shown here is derived from an EMBL/GenBank/DDBJ whole genome shotgun (WGS) entry which is preliminary data.</text>
</comment>
<gene>
    <name evidence="1" type="ORF">HMPREF3221_01014</name>
</gene>
<dbReference type="Proteomes" id="UP000070401">
    <property type="component" value="Unassembled WGS sequence"/>
</dbReference>
<dbReference type="PATRIC" id="fig|851.8.peg.1018"/>
<protein>
    <submittedName>
        <fullName evidence="1">Uncharacterized protein</fullName>
    </submittedName>
</protein>
<dbReference type="RefSeq" id="WP_060798338.1">
    <property type="nucleotide sequence ID" value="NZ_KQ956688.1"/>
</dbReference>
<evidence type="ECO:0000313" key="1">
    <source>
        <dbReference type="EMBL" id="KXA22134.1"/>
    </source>
</evidence>
<accession>A0A133P0T5</accession>
<dbReference type="AlphaFoldDB" id="A0A133P0T5"/>
<keyword evidence="2" id="KW-1185">Reference proteome</keyword>
<evidence type="ECO:0000313" key="2">
    <source>
        <dbReference type="Proteomes" id="UP000070401"/>
    </source>
</evidence>